<dbReference type="GO" id="GO:0048284">
    <property type="term" value="P:organelle fusion"/>
    <property type="evidence" value="ECO:0007669"/>
    <property type="project" value="TreeGrafter"/>
</dbReference>
<dbReference type="Pfam" id="PF23341">
    <property type="entry name" value="PEP5_VPS11_N"/>
    <property type="match status" value="1"/>
</dbReference>
<sequence length="423" mass="47441">MQLMAVGFADSSLLLYRGDVLKEKHSKPQLLRDGAVCSSDGSVVGMDFAFLGTTEHVLYVATSRAILSFMVSSKGKDVIKNTLEKEGCVPRCCSLNRSYDGGQFTVARKEGIYFYQPEEKGGCQIIDGEKLMIYALGSYLAVVFEKVSAPGSEVDDKMNLLTVYDIGNQYIAYIAPVPQVSHVFSAWQAFFVLTVSGRLFKLKELDTNVKLDILCRKNLYDLAISLAEKQNFSKDCIAEIHRLNGEYFYQKSDYANSIKQFIKTIGVLESSYVITKFLESQRIEQLAEYLEALHRQHLATSNHTTILLNCYTKLNAIDKIDHFLRVRCIVSSYAPQDNGNNVAFDVDTAVRFLRGAGLLDQACAVAKRNDRLDVYLDLLIESKKDYSEAIRQLSDLSVEMVDIAHLTRDIVQVVAQNRGYLAV</sequence>
<dbReference type="Proteomes" id="UP000270296">
    <property type="component" value="Unassembled WGS sequence"/>
</dbReference>
<evidence type="ECO:0000256" key="8">
    <source>
        <dbReference type="PROSITE-ProRule" id="PRU01006"/>
    </source>
</evidence>
<dbReference type="AlphaFoldDB" id="A0A183ISP9"/>
<evidence type="ECO:0000313" key="10">
    <source>
        <dbReference type="EMBL" id="VDP10488.1"/>
    </source>
</evidence>
<keyword evidence="4" id="KW-0863">Zinc-finger</keyword>
<dbReference type="PROSITE" id="PS50236">
    <property type="entry name" value="CHCR"/>
    <property type="match status" value="1"/>
</dbReference>
<accession>A0A183ISP9</accession>
<evidence type="ECO:0000256" key="3">
    <source>
        <dbReference type="ARBA" id="ARBA00022723"/>
    </source>
</evidence>
<dbReference type="GO" id="GO:0007033">
    <property type="term" value="P:vacuole organization"/>
    <property type="evidence" value="ECO:0007669"/>
    <property type="project" value="TreeGrafter"/>
</dbReference>
<dbReference type="GO" id="GO:0006904">
    <property type="term" value="P:vesicle docking involved in exocytosis"/>
    <property type="evidence" value="ECO:0007669"/>
    <property type="project" value="TreeGrafter"/>
</dbReference>
<feature type="repeat" description="CHCR" evidence="8">
    <location>
        <begin position="261"/>
        <end position="423"/>
    </location>
</feature>
<evidence type="ECO:0000256" key="7">
    <source>
        <dbReference type="ARBA" id="ARBA00023136"/>
    </source>
</evidence>
<protein>
    <submittedName>
        <fullName evidence="12">Vacuolar protein sorting-associated protein 11 homolog</fullName>
    </submittedName>
</protein>
<evidence type="ECO:0000256" key="5">
    <source>
        <dbReference type="ARBA" id="ARBA00022833"/>
    </source>
</evidence>
<reference evidence="12" key="1">
    <citation type="submission" date="2016-06" db="UniProtKB">
        <authorList>
            <consortium name="WormBaseParasite"/>
        </authorList>
    </citation>
    <scope>IDENTIFICATION</scope>
</reference>
<proteinExistence type="predicted"/>
<evidence type="ECO:0000256" key="2">
    <source>
        <dbReference type="ARBA" id="ARBA00022448"/>
    </source>
</evidence>
<keyword evidence="2" id="KW-0813">Transport</keyword>
<evidence type="ECO:0000256" key="4">
    <source>
        <dbReference type="ARBA" id="ARBA00022771"/>
    </source>
</evidence>
<dbReference type="GO" id="GO:0030674">
    <property type="term" value="F:protein-macromolecule adaptor activity"/>
    <property type="evidence" value="ECO:0007669"/>
    <property type="project" value="TreeGrafter"/>
</dbReference>
<dbReference type="GO" id="GO:0031902">
    <property type="term" value="C:late endosome membrane"/>
    <property type="evidence" value="ECO:0007669"/>
    <property type="project" value="UniProtKB-SubCell"/>
</dbReference>
<dbReference type="WBParaSite" id="SBAD_0000690601-mRNA-1">
    <property type="protein sequence ID" value="SBAD_0000690601-mRNA-1"/>
    <property type="gene ID" value="SBAD_0000690601"/>
</dbReference>
<dbReference type="PANTHER" id="PTHR23323">
    <property type="entry name" value="VACUOLAR PROTEIN SORTING-ASSOCIATED PROTEIN"/>
    <property type="match status" value="1"/>
</dbReference>
<dbReference type="EMBL" id="UZAM01009923">
    <property type="protein sequence ID" value="VDP10488.1"/>
    <property type="molecule type" value="Genomic_DNA"/>
</dbReference>
<dbReference type="InterPro" id="IPR000547">
    <property type="entry name" value="Clathrin_H-chain/VPS_repeat"/>
</dbReference>
<dbReference type="InterPro" id="IPR057307">
    <property type="entry name" value="PEP5_VPS11_N"/>
</dbReference>
<keyword evidence="3" id="KW-0479">Metal-binding</keyword>
<evidence type="ECO:0000256" key="1">
    <source>
        <dbReference type="ARBA" id="ARBA00004492"/>
    </source>
</evidence>
<reference evidence="10 11" key="2">
    <citation type="submission" date="2018-11" db="EMBL/GenBank/DDBJ databases">
        <authorList>
            <consortium name="Pathogen Informatics"/>
        </authorList>
    </citation>
    <scope>NUCLEOTIDE SEQUENCE [LARGE SCALE GENOMIC DNA]</scope>
</reference>
<evidence type="ECO:0000256" key="6">
    <source>
        <dbReference type="ARBA" id="ARBA00022927"/>
    </source>
</evidence>
<keyword evidence="6" id="KW-0653">Protein transport</keyword>
<dbReference type="OrthoDB" id="26184at2759"/>
<organism evidence="12">
    <name type="scientific">Soboliphyme baturini</name>
    <dbReference type="NCBI Taxonomy" id="241478"/>
    <lineage>
        <taxon>Eukaryota</taxon>
        <taxon>Metazoa</taxon>
        <taxon>Ecdysozoa</taxon>
        <taxon>Nematoda</taxon>
        <taxon>Enoplea</taxon>
        <taxon>Dorylaimia</taxon>
        <taxon>Dioctophymatida</taxon>
        <taxon>Dioctophymatoidea</taxon>
        <taxon>Soboliphymatidae</taxon>
        <taxon>Soboliphyme</taxon>
    </lineage>
</organism>
<keyword evidence="7" id="KW-0472">Membrane</keyword>
<evidence type="ECO:0000259" key="9">
    <source>
        <dbReference type="Pfam" id="PF23341"/>
    </source>
</evidence>
<keyword evidence="11" id="KW-1185">Reference proteome</keyword>
<dbReference type="PANTHER" id="PTHR23323:SF24">
    <property type="entry name" value="VACUOLAR PROTEIN SORTING-ASSOCIATED PROTEIN 11 HOMOLOG"/>
    <property type="match status" value="1"/>
</dbReference>
<dbReference type="GO" id="GO:0008270">
    <property type="term" value="F:zinc ion binding"/>
    <property type="evidence" value="ECO:0007669"/>
    <property type="project" value="UniProtKB-KW"/>
</dbReference>
<dbReference type="Pfam" id="PF23356">
    <property type="entry name" value="TPR_PEP5_VPS11"/>
    <property type="match status" value="1"/>
</dbReference>
<gene>
    <name evidence="10" type="ORF">SBAD_LOCUS6646</name>
</gene>
<feature type="domain" description="PEP5/VPS11 N-terminal" evidence="9">
    <location>
        <begin position="1"/>
        <end position="204"/>
    </location>
</feature>
<dbReference type="GO" id="GO:0030897">
    <property type="term" value="C:HOPS complex"/>
    <property type="evidence" value="ECO:0007669"/>
    <property type="project" value="TreeGrafter"/>
</dbReference>
<evidence type="ECO:0000313" key="12">
    <source>
        <dbReference type="WBParaSite" id="SBAD_0000690601-mRNA-1"/>
    </source>
</evidence>
<name>A0A183ISP9_9BILA</name>
<dbReference type="GO" id="GO:0006886">
    <property type="term" value="P:intracellular protein transport"/>
    <property type="evidence" value="ECO:0007669"/>
    <property type="project" value="UniProtKB-UniRule"/>
</dbReference>
<dbReference type="GO" id="GO:0007032">
    <property type="term" value="P:endosome organization"/>
    <property type="evidence" value="ECO:0007669"/>
    <property type="project" value="TreeGrafter"/>
</dbReference>
<comment type="subcellular location">
    <subcellularLocation>
        <location evidence="1">Late endosome membrane</location>
        <topology evidence="1">Peripheral membrane protein</topology>
        <orientation evidence="1">Cytoplasmic side</orientation>
    </subcellularLocation>
</comment>
<evidence type="ECO:0000313" key="11">
    <source>
        <dbReference type="Proteomes" id="UP000270296"/>
    </source>
</evidence>
<dbReference type="InterPro" id="IPR057308">
    <property type="entry name" value="CHCR_PEP5_VPS11"/>
</dbReference>
<keyword evidence="5" id="KW-0862">Zinc</keyword>